<protein>
    <submittedName>
        <fullName evidence="1">Uncharacterized protein</fullName>
    </submittedName>
</protein>
<comment type="caution">
    <text evidence="1">The sequence shown here is derived from an EMBL/GenBank/DDBJ whole genome shotgun (WGS) entry which is preliminary data.</text>
</comment>
<evidence type="ECO:0000313" key="2">
    <source>
        <dbReference type="Proteomes" id="UP000256748"/>
    </source>
</evidence>
<evidence type="ECO:0000313" key="1">
    <source>
        <dbReference type="EMBL" id="RFB86654.1"/>
    </source>
</evidence>
<organism evidence="1 2">
    <name type="scientific">Rhizobium leguminosarum bv. trifolii</name>
    <dbReference type="NCBI Taxonomy" id="386"/>
    <lineage>
        <taxon>Bacteria</taxon>
        <taxon>Pseudomonadati</taxon>
        <taxon>Pseudomonadota</taxon>
        <taxon>Alphaproteobacteria</taxon>
        <taxon>Hyphomicrobiales</taxon>
        <taxon>Rhizobiaceae</taxon>
        <taxon>Rhizobium/Agrobacterium group</taxon>
        <taxon>Rhizobium</taxon>
    </lineage>
</organism>
<sequence length="87" mass="9168">MMRRWPICRIDNPTTGSPLPQLAAAGLSGSPVNGGQLIELVSAPAGVIPVTNGQSVVSDRGLKQGDIKPVFRERINQRKVSAEGAFS</sequence>
<dbReference type="EMBL" id="NAOO01000033">
    <property type="protein sequence ID" value="RFB86654.1"/>
    <property type="molecule type" value="Genomic_DNA"/>
</dbReference>
<dbReference type="Proteomes" id="UP000256748">
    <property type="component" value="Unassembled WGS sequence"/>
</dbReference>
<reference evidence="1 2" key="1">
    <citation type="submission" date="2017-03" db="EMBL/GenBank/DDBJ databases">
        <title>Genome analysis of Rhizobial strains effectives or ineffectives for nitrogen fixation isolated from bean seeds.</title>
        <authorList>
            <person name="Peralta H."/>
            <person name="Aguilar-Vera A."/>
            <person name="Mora Y."/>
            <person name="Vargas-Lagunas C."/>
            <person name="Girard L."/>
            <person name="Mora J."/>
        </authorList>
    </citation>
    <scope>NUCLEOTIDE SEQUENCE [LARGE SCALE GENOMIC DNA]</scope>
    <source>
        <strain evidence="1 2">CCGM5</strain>
    </source>
</reference>
<dbReference type="AlphaFoldDB" id="A0A3E1B799"/>
<accession>A0A3E1B799</accession>
<name>A0A3E1B799_RHILT</name>
<gene>
    <name evidence="1" type="ORF">B5K10_24115</name>
</gene>
<proteinExistence type="predicted"/>